<protein>
    <recommendedName>
        <fullName evidence="1">Phospholipase/carboxylesterase/thioesterase domain-containing protein</fullName>
    </recommendedName>
</protein>
<organism evidence="2 3">
    <name type="scientific">Halobacteriovorax marinus</name>
    <dbReference type="NCBI Taxonomy" id="97084"/>
    <lineage>
        <taxon>Bacteria</taxon>
        <taxon>Pseudomonadati</taxon>
        <taxon>Bdellovibrionota</taxon>
        <taxon>Bacteriovoracia</taxon>
        <taxon>Bacteriovoracales</taxon>
        <taxon>Halobacteriovoraceae</taxon>
        <taxon>Halobacteriovorax</taxon>
    </lineage>
</organism>
<dbReference type="Gene3D" id="3.40.50.1820">
    <property type="entry name" value="alpha/beta hydrolase"/>
    <property type="match status" value="1"/>
</dbReference>
<reference evidence="3" key="1">
    <citation type="journal article" date="2017" name="Proc. Natl. Acad. Sci. U.S.A.">
        <title>Simulation of Deepwater Horizon oil plume reveals substrate specialization within a complex community of hydrocarbon-degraders.</title>
        <authorList>
            <person name="Hu P."/>
            <person name="Dubinsky E.A."/>
            <person name="Probst A.J."/>
            <person name="Wang J."/>
            <person name="Sieber C.M.K."/>
            <person name="Tom L.M."/>
            <person name="Gardinali P."/>
            <person name="Banfield J.F."/>
            <person name="Atlas R.M."/>
            <person name="Andersen G.L."/>
        </authorList>
    </citation>
    <scope>NUCLEOTIDE SEQUENCE [LARGE SCALE GENOMIC DNA]</scope>
</reference>
<dbReference type="EMBL" id="MAAO01000006">
    <property type="protein sequence ID" value="OUR97123.1"/>
    <property type="molecule type" value="Genomic_DNA"/>
</dbReference>
<evidence type="ECO:0000259" key="1">
    <source>
        <dbReference type="Pfam" id="PF02230"/>
    </source>
</evidence>
<dbReference type="SUPFAM" id="SSF53474">
    <property type="entry name" value="alpha/beta-Hydrolases"/>
    <property type="match status" value="1"/>
</dbReference>
<dbReference type="InterPro" id="IPR003140">
    <property type="entry name" value="PLipase/COase/thioEstase"/>
</dbReference>
<dbReference type="Proteomes" id="UP000196531">
    <property type="component" value="Unassembled WGS sequence"/>
</dbReference>
<feature type="domain" description="Phospholipase/carboxylesterase/thioesterase" evidence="1">
    <location>
        <begin position="25"/>
        <end position="206"/>
    </location>
</feature>
<dbReference type="InterPro" id="IPR029058">
    <property type="entry name" value="AB_hydrolase_fold"/>
</dbReference>
<evidence type="ECO:0000313" key="2">
    <source>
        <dbReference type="EMBL" id="OUR97123.1"/>
    </source>
</evidence>
<accession>A0A1Y5F8B6</accession>
<name>A0A1Y5F8B6_9BACT</name>
<comment type="caution">
    <text evidence="2">The sequence shown here is derived from an EMBL/GenBank/DDBJ whole genome shotgun (WGS) entry which is preliminary data.</text>
</comment>
<proteinExistence type="predicted"/>
<dbReference type="Pfam" id="PF02230">
    <property type="entry name" value="Abhydrolase_2"/>
    <property type="match status" value="1"/>
</dbReference>
<dbReference type="GO" id="GO:0016787">
    <property type="term" value="F:hydrolase activity"/>
    <property type="evidence" value="ECO:0007669"/>
    <property type="project" value="InterPro"/>
</dbReference>
<sequence length="211" mass="24807">MELIRKKIEIDFPLDYYYIDRGGSKLAILLHGFAQKGEDMLEHFQKVIPEDYDILAPNGPFPLPKIRREYIDKRYAWYFYDRHTNTYDIDYNFPATLLSKIVNETKHSASEKMIIGYSQGGYLAPFVAERLENVSKVIGLACTFKWQFLKEKLNFSLFAIHGSKDNMVEMENSKNHFDKLKERVQNSQYIILDDLGHTLTNEFIEKTVELF</sequence>
<evidence type="ECO:0000313" key="3">
    <source>
        <dbReference type="Proteomes" id="UP000196531"/>
    </source>
</evidence>
<gene>
    <name evidence="2" type="ORF">A9Q84_12400</name>
</gene>
<dbReference type="AlphaFoldDB" id="A0A1Y5F8B6"/>